<dbReference type="AlphaFoldDB" id="A0AA45L5G6"/>
<dbReference type="EMBL" id="CP073249">
    <property type="protein sequence ID" value="QUF03428.1"/>
    <property type="molecule type" value="Genomic_DNA"/>
</dbReference>
<dbReference type="InterPro" id="IPR036249">
    <property type="entry name" value="Thioredoxin-like_sf"/>
</dbReference>
<reference evidence="1" key="1">
    <citation type="submission" date="2021-04" db="EMBL/GenBank/DDBJ databases">
        <title>Genomic sequence of Actinosynnema pretiosum subsp. pretiosum ATCC 31280 (C-14919).</title>
        <authorList>
            <person name="Bai L."/>
            <person name="Wang X."/>
            <person name="Xiao Y."/>
        </authorList>
    </citation>
    <scope>NUCLEOTIDE SEQUENCE</scope>
    <source>
        <strain evidence="1">ATCC 31280</strain>
    </source>
</reference>
<evidence type="ECO:0000313" key="1">
    <source>
        <dbReference type="EMBL" id="QUF03428.1"/>
    </source>
</evidence>
<protein>
    <submittedName>
        <fullName evidence="1">Sucrase ferredoxin</fullName>
    </submittedName>
</protein>
<evidence type="ECO:0000313" key="2">
    <source>
        <dbReference type="Proteomes" id="UP000677152"/>
    </source>
</evidence>
<organism evidence="1 2">
    <name type="scientific">Actinosynnema pretiosum subsp. pretiosum</name>
    <dbReference type="NCBI Taxonomy" id="103721"/>
    <lineage>
        <taxon>Bacteria</taxon>
        <taxon>Bacillati</taxon>
        <taxon>Actinomycetota</taxon>
        <taxon>Actinomycetes</taxon>
        <taxon>Pseudonocardiales</taxon>
        <taxon>Pseudonocardiaceae</taxon>
        <taxon>Actinosynnema</taxon>
    </lineage>
</organism>
<name>A0AA45L5G6_9PSEU</name>
<gene>
    <name evidence="1" type="ORF">KCV87_29115</name>
</gene>
<dbReference type="Proteomes" id="UP000677152">
    <property type="component" value="Chromosome"/>
</dbReference>
<accession>A0AA45L5G6</accession>
<sequence>MDTVTGMSEPRSDALPGCAVVTRLLGGNPAGTAARMTSWLLIEQPGPWQADALERVLAEAFPPGRLDVLRAGGLRPLLVRRPGRHHRSPDARRAVFVASGRPGWRWLERIEVSDLAELAALDLEAVGAGVPGHGVPVEGPMFLVCTHGSKDMCCAVLGRPVAGALAQNHPDRAWEVSHLGGDRWAGNLLVVPDGFLHGQLGPDEAALVAKAALAGQVEPEHLRGRTSATTPWAQFAEIALRKAMGYRGVDSAVAVDERPVAGSDGHARVVTVLGVEREYEVVVRRNGVVGSGVSRCSGRIEPPSFVTEGIRPLEPVALPG</sequence>
<dbReference type="Pfam" id="PF06999">
    <property type="entry name" value="Suc_Fer-like"/>
    <property type="match status" value="1"/>
</dbReference>
<proteinExistence type="predicted"/>
<dbReference type="InterPro" id="IPR009737">
    <property type="entry name" value="Aim32/Apd1-like"/>
</dbReference>
<dbReference type="SUPFAM" id="SSF52833">
    <property type="entry name" value="Thioredoxin-like"/>
    <property type="match status" value="1"/>
</dbReference>